<reference evidence="1" key="1">
    <citation type="submission" date="2022-06" db="EMBL/GenBank/DDBJ databases">
        <title>Phylogenomic reconstructions and comparative analyses of Kickxellomycotina fungi.</title>
        <authorList>
            <person name="Reynolds N.K."/>
            <person name="Stajich J.E."/>
            <person name="Barry K."/>
            <person name="Grigoriev I.V."/>
            <person name="Crous P."/>
            <person name="Smith M.E."/>
        </authorList>
    </citation>
    <scope>NUCLEOTIDE SEQUENCE</scope>
    <source>
        <strain evidence="1">RSA 2271</strain>
    </source>
</reference>
<dbReference type="EMBL" id="JAMZIH010006725">
    <property type="protein sequence ID" value="KAJ1673637.1"/>
    <property type="molecule type" value="Genomic_DNA"/>
</dbReference>
<protein>
    <submittedName>
        <fullName evidence="1">Uncharacterized protein</fullName>
    </submittedName>
</protein>
<gene>
    <name evidence="1" type="ORF">EV182_004849</name>
</gene>
<sequence length="243" mass="27739">MVSQLRRWDYRIDLSGLPNLEIFEVNGNFNRTLPIVFKTLLTLSAVPQLRSLSFTHAYCPDYAGILVKNFPNLESFRLSNWAMGNDQSRVAGAISVTLRGLPRLREFSVSFMHDFPMALSNADNVFGGARCHSLRRLDIPTTFFHAGSVLGVLSRMFPELEQLSICFSHLATIYRLGRSVRFPKLYKLLVNGAAVNTEMERMHFQNFISRFPCLRLCMILGCQNETIEALKLAFPNIIFWNHS</sequence>
<proteinExistence type="predicted"/>
<accession>A0ACC1HBU7</accession>
<organism evidence="1 2">
    <name type="scientific">Spiromyces aspiralis</name>
    <dbReference type="NCBI Taxonomy" id="68401"/>
    <lineage>
        <taxon>Eukaryota</taxon>
        <taxon>Fungi</taxon>
        <taxon>Fungi incertae sedis</taxon>
        <taxon>Zoopagomycota</taxon>
        <taxon>Kickxellomycotina</taxon>
        <taxon>Kickxellomycetes</taxon>
        <taxon>Kickxellales</taxon>
        <taxon>Kickxellaceae</taxon>
        <taxon>Spiromyces</taxon>
    </lineage>
</organism>
<comment type="caution">
    <text evidence="1">The sequence shown here is derived from an EMBL/GenBank/DDBJ whole genome shotgun (WGS) entry which is preliminary data.</text>
</comment>
<name>A0ACC1HBU7_9FUNG</name>
<keyword evidence="2" id="KW-1185">Reference proteome</keyword>
<evidence type="ECO:0000313" key="1">
    <source>
        <dbReference type="EMBL" id="KAJ1673637.1"/>
    </source>
</evidence>
<evidence type="ECO:0000313" key="2">
    <source>
        <dbReference type="Proteomes" id="UP001145114"/>
    </source>
</evidence>
<dbReference type="Proteomes" id="UP001145114">
    <property type="component" value="Unassembled WGS sequence"/>
</dbReference>